<protein>
    <submittedName>
        <fullName evidence="4">RNA-binding S4 domain-containing protein</fullName>
    </submittedName>
</protein>
<gene>
    <name evidence="4" type="ORF">NBZ79_03780</name>
</gene>
<dbReference type="SMART" id="SM00363">
    <property type="entry name" value="S4"/>
    <property type="match status" value="1"/>
</dbReference>
<evidence type="ECO:0000256" key="2">
    <source>
        <dbReference type="SAM" id="MobiDB-lite"/>
    </source>
</evidence>
<dbReference type="Gene3D" id="3.10.290.10">
    <property type="entry name" value="RNA-binding S4 domain"/>
    <property type="match status" value="1"/>
</dbReference>
<dbReference type="InterPro" id="IPR036986">
    <property type="entry name" value="S4_RNA-bd_sf"/>
</dbReference>
<dbReference type="CDD" id="cd00165">
    <property type="entry name" value="S4"/>
    <property type="match status" value="1"/>
</dbReference>
<dbReference type="SUPFAM" id="SSF55174">
    <property type="entry name" value="Alpha-L RNA-binding motif"/>
    <property type="match status" value="1"/>
</dbReference>
<dbReference type="RefSeq" id="WP_251935662.1">
    <property type="nucleotide sequence ID" value="NZ_CP098747.1"/>
</dbReference>
<dbReference type="Proteomes" id="UP001056291">
    <property type="component" value="Chromosome"/>
</dbReference>
<dbReference type="InterPro" id="IPR002942">
    <property type="entry name" value="S4_RNA-bd"/>
</dbReference>
<proteinExistence type="predicted"/>
<name>A0ABY4W7I6_9PROT</name>
<keyword evidence="5" id="KW-1185">Reference proteome</keyword>
<evidence type="ECO:0000259" key="3">
    <source>
        <dbReference type="SMART" id="SM00363"/>
    </source>
</evidence>
<reference evidence="4" key="1">
    <citation type="submission" date="2022-06" db="EMBL/GenBank/DDBJ databases">
        <title>Sneathiella actinostolidae sp. nov., isolated from a sea anemonein the Western Pacific Ocean.</title>
        <authorList>
            <person name="Wei M.J."/>
        </authorList>
    </citation>
    <scope>NUCLEOTIDE SEQUENCE</scope>
    <source>
        <strain evidence="4">PHK-P5</strain>
    </source>
</reference>
<sequence length="137" mass="15349">MSSDRAEPSAPTLRVDKWLWFARFFKSRNIATKLVQARKLRINSVPVAKASVTVKAGDVLTFQQQKSIRVIRIVDIGTRRGPASEAQSLYEDLAPLETKKPEPDKTRTSGQREPGAGRPTKADRRALDKLRPDPEDP</sequence>
<accession>A0ABY4W7I6</accession>
<evidence type="ECO:0000313" key="5">
    <source>
        <dbReference type="Proteomes" id="UP001056291"/>
    </source>
</evidence>
<evidence type="ECO:0000256" key="1">
    <source>
        <dbReference type="PROSITE-ProRule" id="PRU00182"/>
    </source>
</evidence>
<dbReference type="EMBL" id="CP098747">
    <property type="protein sequence ID" value="USG62093.1"/>
    <property type="molecule type" value="Genomic_DNA"/>
</dbReference>
<dbReference type="PROSITE" id="PS50889">
    <property type="entry name" value="S4"/>
    <property type="match status" value="1"/>
</dbReference>
<feature type="region of interest" description="Disordered" evidence="2">
    <location>
        <begin position="81"/>
        <end position="137"/>
    </location>
</feature>
<feature type="domain" description="RNA-binding S4" evidence="3">
    <location>
        <begin position="13"/>
        <end position="69"/>
    </location>
</feature>
<dbReference type="Pfam" id="PF01479">
    <property type="entry name" value="S4"/>
    <property type="match status" value="1"/>
</dbReference>
<evidence type="ECO:0000313" key="4">
    <source>
        <dbReference type="EMBL" id="USG62093.1"/>
    </source>
</evidence>
<organism evidence="4 5">
    <name type="scientific">Sneathiella marina</name>
    <dbReference type="NCBI Taxonomy" id="2950108"/>
    <lineage>
        <taxon>Bacteria</taxon>
        <taxon>Pseudomonadati</taxon>
        <taxon>Pseudomonadota</taxon>
        <taxon>Alphaproteobacteria</taxon>
        <taxon>Sneathiellales</taxon>
        <taxon>Sneathiellaceae</taxon>
        <taxon>Sneathiella</taxon>
    </lineage>
</organism>
<keyword evidence="1" id="KW-0694">RNA-binding</keyword>
<feature type="compositionally biased region" description="Basic and acidic residues" evidence="2">
    <location>
        <begin position="97"/>
        <end position="107"/>
    </location>
</feature>
<feature type="compositionally biased region" description="Basic and acidic residues" evidence="2">
    <location>
        <begin position="120"/>
        <end position="137"/>
    </location>
</feature>